<dbReference type="SUPFAM" id="SSF51905">
    <property type="entry name" value="FAD/NAD(P)-binding domain"/>
    <property type="match status" value="1"/>
</dbReference>
<sequence length="462" mass="50020">MSALPRRCQVVVVGAGYAGLATAIELREAGVDVVVLEAADRVGGRIWSERRDGVVVDHGGQWVGPTQTRLLAWAERFGCPTFQSYDVGRHVEIWADGTTYPFTSDQHSEGPGVEDYERLEGRLDALAATIDLADPLACSSLEEWDSQTVHSWVDAHVDSPAARRRLALAVQGVWSCEPRDLSMFHLLFYVAGAGGMRSLMETIGYAQDSRFVDGAQAPALAAAASLGGRVHVRTPVSAIRQGDDAVTVETARGNVRADRVVVTSAPAATSHIEFEPALPTSRRRWLASSVMGDVAKVHLRYDSPFWREDGLSGQMVAYDAQPVGVVFDNSPDDGSRGVLVCFTYGDRYRTFAALDPGERRTAVLDVLGRVFGPQAMQPLDYVEQLWPEDRWAEGGYAAVPVPGAWLEHARDGWRTPCGRVHWAGTETATVWNGYMDGAIRSGERAAAEVTAALAAESPGAVR</sequence>
<feature type="domain" description="Amine oxidase" evidence="5">
    <location>
        <begin position="18"/>
        <end position="449"/>
    </location>
</feature>
<evidence type="ECO:0000256" key="3">
    <source>
        <dbReference type="ARBA" id="ARBA00023002"/>
    </source>
</evidence>
<dbReference type="SUPFAM" id="SSF54373">
    <property type="entry name" value="FAD-linked reductases, C-terminal domain"/>
    <property type="match status" value="1"/>
</dbReference>
<protein>
    <submittedName>
        <fullName evidence="6">Monoamine oxidase</fullName>
        <ecNumber evidence="6">1.4.3.4</ecNumber>
    </submittedName>
</protein>
<comment type="cofactor">
    <cofactor evidence="1">
        <name>FAD</name>
        <dbReference type="ChEBI" id="CHEBI:57692"/>
    </cofactor>
</comment>
<evidence type="ECO:0000259" key="5">
    <source>
        <dbReference type="Pfam" id="PF01593"/>
    </source>
</evidence>
<dbReference type="InterPro" id="IPR036188">
    <property type="entry name" value="FAD/NAD-bd_sf"/>
</dbReference>
<evidence type="ECO:0000256" key="4">
    <source>
        <dbReference type="PIRSR" id="PIRSR601613-1"/>
    </source>
</evidence>
<evidence type="ECO:0000313" key="6">
    <source>
        <dbReference type="EMBL" id="NYI78540.1"/>
    </source>
</evidence>
<feature type="binding site" evidence="4">
    <location>
        <begin position="37"/>
        <end position="38"/>
    </location>
    <ligand>
        <name>FAD</name>
        <dbReference type="ChEBI" id="CHEBI:57692"/>
    </ligand>
</feature>
<proteinExistence type="inferred from homology"/>
<dbReference type="EMBL" id="JACBZR010000001">
    <property type="protein sequence ID" value="NYI78540.1"/>
    <property type="molecule type" value="Genomic_DNA"/>
</dbReference>
<evidence type="ECO:0000256" key="1">
    <source>
        <dbReference type="ARBA" id="ARBA00001974"/>
    </source>
</evidence>
<dbReference type="EC" id="1.4.3.4" evidence="6"/>
<feature type="binding site" evidence="4">
    <location>
        <position position="426"/>
    </location>
    <ligand>
        <name>FAD</name>
        <dbReference type="ChEBI" id="CHEBI:57692"/>
    </ligand>
</feature>
<dbReference type="InterPro" id="IPR001613">
    <property type="entry name" value="Flavin_amine_oxidase"/>
</dbReference>
<feature type="binding site" evidence="4">
    <location>
        <position position="342"/>
    </location>
    <ligand>
        <name>substrate</name>
    </ligand>
</feature>
<feature type="binding site" evidence="4">
    <location>
        <position position="236"/>
    </location>
    <ligand>
        <name>FAD</name>
        <dbReference type="ChEBI" id="CHEBI:57692"/>
    </ligand>
</feature>
<dbReference type="Gene3D" id="3.50.50.60">
    <property type="entry name" value="FAD/NAD(P)-binding domain"/>
    <property type="match status" value="1"/>
</dbReference>
<dbReference type="InterPro" id="IPR002937">
    <property type="entry name" value="Amino_oxidase"/>
</dbReference>
<comment type="caution">
    <text evidence="6">The sequence shown here is derived from an EMBL/GenBank/DDBJ whole genome shotgun (WGS) entry which is preliminary data.</text>
</comment>
<dbReference type="PANTHER" id="PTHR43563:SF1">
    <property type="entry name" value="AMINE OXIDASE [FLAVIN-CONTAINING] B"/>
    <property type="match status" value="1"/>
</dbReference>
<dbReference type="AlphaFoldDB" id="A0A7Z0DNA1"/>
<keyword evidence="3 6" id="KW-0560">Oxidoreductase</keyword>
<organism evidence="6 7">
    <name type="scientific">Nocardioides panzhihuensis</name>
    <dbReference type="NCBI Taxonomy" id="860243"/>
    <lineage>
        <taxon>Bacteria</taxon>
        <taxon>Bacillati</taxon>
        <taxon>Actinomycetota</taxon>
        <taxon>Actinomycetes</taxon>
        <taxon>Propionibacteriales</taxon>
        <taxon>Nocardioidaceae</taxon>
        <taxon>Nocardioides</taxon>
    </lineage>
</organism>
<dbReference type="InterPro" id="IPR050703">
    <property type="entry name" value="Flavin_MAO"/>
</dbReference>
<dbReference type="PRINTS" id="PR00757">
    <property type="entry name" value="AMINEOXDASEF"/>
</dbReference>
<dbReference type="PANTHER" id="PTHR43563">
    <property type="entry name" value="AMINE OXIDASE"/>
    <property type="match status" value="1"/>
</dbReference>
<accession>A0A7Z0DNA1</accession>
<name>A0A7Z0DNA1_9ACTN</name>
<reference evidence="6 7" key="1">
    <citation type="submission" date="2020-07" db="EMBL/GenBank/DDBJ databases">
        <title>Sequencing the genomes of 1000 actinobacteria strains.</title>
        <authorList>
            <person name="Klenk H.-P."/>
        </authorList>
    </citation>
    <scope>NUCLEOTIDE SEQUENCE [LARGE SCALE GENOMIC DNA]</scope>
    <source>
        <strain evidence="6 7">DSM 26487</strain>
    </source>
</reference>
<dbReference type="Proteomes" id="UP000564496">
    <property type="component" value="Unassembled WGS sequence"/>
</dbReference>
<dbReference type="RefSeq" id="WP_179658851.1">
    <property type="nucleotide sequence ID" value="NZ_JACBZR010000001.1"/>
</dbReference>
<dbReference type="GO" id="GO:0097621">
    <property type="term" value="F:monoamine oxidase activity"/>
    <property type="evidence" value="ECO:0007669"/>
    <property type="project" value="UniProtKB-EC"/>
</dbReference>
<comment type="similarity">
    <text evidence="2">Belongs to the flavin monoamine oxidase family.</text>
</comment>
<keyword evidence="7" id="KW-1185">Reference proteome</keyword>
<evidence type="ECO:0000256" key="2">
    <source>
        <dbReference type="ARBA" id="ARBA00005995"/>
    </source>
</evidence>
<gene>
    <name evidence="6" type="ORF">BJ988_003188</name>
</gene>
<dbReference type="Pfam" id="PF01593">
    <property type="entry name" value="Amino_oxidase"/>
    <property type="match status" value="1"/>
</dbReference>
<evidence type="ECO:0000313" key="7">
    <source>
        <dbReference type="Proteomes" id="UP000564496"/>
    </source>
</evidence>